<dbReference type="EMBL" id="CAFBPU010000009">
    <property type="protein sequence ID" value="CAB5026499.1"/>
    <property type="molecule type" value="Genomic_DNA"/>
</dbReference>
<evidence type="ECO:0000313" key="1">
    <source>
        <dbReference type="EMBL" id="CAB5026499.1"/>
    </source>
</evidence>
<protein>
    <submittedName>
        <fullName evidence="1">Unannotated protein</fullName>
    </submittedName>
</protein>
<proteinExistence type="predicted"/>
<gene>
    <name evidence="1" type="ORF">UFOPK4150_00582</name>
</gene>
<dbReference type="AlphaFoldDB" id="A0A6J7RCL3"/>
<organism evidence="1">
    <name type="scientific">freshwater metagenome</name>
    <dbReference type="NCBI Taxonomy" id="449393"/>
    <lineage>
        <taxon>unclassified sequences</taxon>
        <taxon>metagenomes</taxon>
        <taxon>ecological metagenomes</taxon>
    </lineage>
</organism>
<accession>A0A6J7RCL3</accession>
<reference evidence="1" key="1">
    <citation type="submission" date="2020-05" db="EMBL/GenBank/DDBJ databases">
        <authorList>
            <person name="Chiriac C."/>
            <person name="Salcher M."/>
            <person name="Ghai R."/>
            <person name="Kavagutti S V."/>
        </authorList>
    </citation>
    <scope>NUCLEOTIDE SEQUENCE</scope>
</reference>
<name>A0A6J7RCL3_9ZZZZ</name>
<sequence length="40" mass="4094">MLVFAAGGGPAATPLWQGADANTVSLTQTTRVLPIGERQP</sequence>